<evidence type="ECO:0000256" key="5">
    <source>
        <dbReference type="ARBA" id="ARBA00022679"/>
    </source>
</evidence>
<reference evidence="16 17" key="1">
    <citation type="submission" date="2020-04" db="EMBL/GenBank/DDBJ databases">
        <title>Plant Genome Project.</title>
        <authorList>
            <person name="Zhang R.-G."/>
        </authorList>
    </citation>
    <scope>NUCLEOTIDE SEQUENCE [LARGE SCALE GENOMIC DNA]</scope>
    <source>
        <strain evidence="16">YNK0</strain>
        <tissue evidence="16">Leaf</tissue>
    </source>
</reference>
<dbReference type="UniPathway" id="UPA00143"/>
<evidence type="ECO:0000313" key="17">
    <source>
        <dbReference type="Proteomes" id="UP000655225"/>
    </source>
</evidence>
<dbReference type="Gene3D" id="3.30.40.10">
    <property type="entry name" value="Zinc/RING finger domain, C3HC4 (zinc finger)"/>
    <property type="match status" value="1"/>
</dbReference>
<dbReference type="EMBL" id="JABCRI010000024">
    <property type="protein sequence ID" value="KAF8377334.1"/>
    <property type="molecule type" value="Genomic_DNA"/>
</dbReference>
<feature type="domain" description="RING-type" evidence="15">
    <location>
        <begin position="102"/>
        <end position="144"/>
    </location>
</feature>
<dbReference type="PANTHER" id="PTHR46913">
    <property type="entry name" value="RING-H2 FINGER PROTEIN ATL16"/>
    <property type="match status" value="1"/>
</dbReference>
<keyword evidence="7" id="KW-0479">Metal-binding</keyword>
<keyword evidence="17" id="KW-1185">Reference proteome</keyword>
<dbReference type="PANTHER" id="PTHR46913:SF19">
    <property type="entry name" value="RING-TYPE E3 UBIQUITIN TRANSFERASE"/>
    <property type="match status" value="1"/>
</dbReference>
<evidence type="ECO:0000256" key="4">
    <source>
        <dbReference type="ARBA" id="ARBA00012483"/>
    </source>
</evidence>
<comment type="subcellular location">
    <subcellularLocation>
        <location evidence="2">Membrane</location>
        <topology evidence="2">Single-pass membrane protein</topology>
    </subcellularLocation>
</comment>
<accession>A0A834YDB2</accession>
<gene>
    <name evidence="16" type="ORF">HHK36_030711</name>
</gene>
<evidence type="ECO:0000256" key="2">
    <source>
        <dbReference type="ARBA" id="ARBA00004167"/>
    </source>
</evidence>
<keyword evidence="5" id="KW-0808">Transferase</keyword>
<organism evidence="16 17">
    <name type="scientific">Tetracentron sinense</name>
    <name type="common">Spur-leaf</name>
    <dbReference type="NCBI Taxonomy" id="13715"/>
    <lineage>
        <taxon>Eukaryota</taxon>
        <taxon>Viridiplantae</taxon>
        <taxon>Streptophyta</taxon>
        <taxon>Embryophyta</taxon>
        <taxon>Tracheophyta</taxon>
        <taxon>Spermatophyta</taxon>
        <taxon>Magnoliopsida</taxon>
        <taxon>Trochodendrales</taxon>
        <taxon>Trochodendraceae</taxon>
        <taxon>Tetracentron</taxon>
    </lineage>
</organism>
<evidence type="ECO:0000256" key="10">
    <source>
        <dbReference type="ARBA" id="ARBA00022833"/>
    </source>
</evidence>
<evidence type="ECO:0000256" key="3">
    <source>
        <dbReference type="ARBA" id="ARBA00004906"/>
    </source>
</evidence>
<name>A0A834YDB2_TETSI</name>
<dbReference type="InterPro" id="IPR013083">
    <property type="entry name" value="Znf_RING/FYVE/PHD"/>
</dbReference>
<dbReference type="Pfam" id="PF13639">
    <property type="entry name" value="zf-RING_2"/>
    <property type="match status" value="1"/>
</dbReference>
<dbReference type="GO" id="GO:0008270">
    <property type="term" value="F:zinc ion binding"/>
    <property type="evidence" value="ECO:0007669"/>
    <property type="project" value="UniProtKB-KW"/>
</dbReference>
<proteinExistence type="predicted"/>
<dbReference type="AlphaFoldDB" id="A0A834YDB2"/>
<dbReference type="InterPro" id="IPR001841">
    <property type="entry name" value="Znf_RING"/>
</dbReference>
<dbReference type="GO" id="GO:0061630">
    <property type="term" value="F:ubiquitin protein ligase activity"/>
    <property type="evidence" value="ECO:0007669"/>
    <property type="project" value="UniProtKB-EC"/>
</dbReference>
<comment type="caution">
    <text evidence="16">The sequence shown here is derived from an EMBL/GenBank/DDBJ whole genome shotgun (WGS) entry which is preliminary data.</text>
</comment>
<keyword evidence="12 14" id="KW-0472">Membrane</keyword>
<evidence type="ECO:0000313" key="16">
    <source>
        <dbReference type="EMBL" id="KAF8377334.1"/>
    </source>
</evidence>
<dbReference type="FunFam" id="3.30.40.10:FF:000233">
    <property type="entry name" value="RING-H2 finger protein ATL54"/>
    <property type="match status" value="1"/>
</dbReference>
<comment type="catalytic activity">
    <reaction evidence="1">
        <text>S-ubiquitinyl-[E2 ubiquitin-conjugating enzyme]-L-cysteine + [acceptor protein]-L-lysine = [E2 ubiquitin-conjugating enzyme]-L-cysteine + N(6)-ubiquitinyl-[acceptor protein]-L-lysine.</text>
        <dbReference type="EC" id="2.3.2.27"/>
    </reaction>
</comment>
<dbReference type="InterPro" id="IPR044600">
    <property type="entry name" value="ATL1/ATL16-like"/>
</dbReference>
<evidence type="ECO:0000256" key="13">
    <source>
        <dbReference type="PROSITE-ProRule" id="PRU00175"/>
    </source>
</evidence>
<evidence type="ECO:0000256" key="9">
    <source>
        <dbReference type="ARBA" id="ARBA00022786"/>
    </source>
</evidence>
<evidence type="ECO:0000256" key="7">
    <source>
        <dbReference type="ARBA" id="ARBA00022723"/>
    </source>
</evidence>
<dbReference type="SMART" id="SM00184">
    <property type="entry name" value="RING"/>
    <property type="match status" value="1"/>
</dbReference>
<dbReference type="GO" id="GO:0016020">
    <property type="term" value="C:membrane"/>
    <property type="evidence" value="ECO:0007669"/>
    <property type="project" value="UniProtKB-SubCell"/>
</dbReference>
<dbReference type="CDD" id="cd16461">
    <property type="entry name" value="RING-H2_EL5-like"/>
    <property type="match status" value="1"/>
</dbReference>
<keyword evidence="11 14" id="KW-1133">Transmembrane helix</keyword>
<keyword evidence="8 13" id="KW-0863">Zinc-finger</keyword>
<dbReference type="EC" id="2.3.2.27" evidence="4"/>
<evidence type="ECO:0000256" key="1">
    <source>
        <dbReference type="ARBA" id="ARBA00000900"/>
    </source>
</evidence>
<dbReference type="GO" id="GO:0016567">
    <property type="term" value="P:protein ubiquitination"/>
    <property type="evidence" value="ECO:0007669"/>
    <property type="project" value="UniProtKB-UniPathway"/>
</dbReference>
<evidence type="ECO:0000256" key="11">
    <source>
        <dbReference type="ARBA" id="ARBA00022989"/>
    </source>
</evidence>
<evidence type="ECO:0000256" key="8">
    <source>
        <dbReference type="ARBA" id="ARBA00022771"/>
    </source>
</evidence>
<dbReference type="OMA" id="VSAKNCD"/>
<comment type="pathway">
    <text evidence="3">Protein modification; protein ubiquitination.</text>
</comment>
<evidence type="ECO:0000256" key="12">
    <source>
        <dbReference type="ARBA" id="ARBA00023136"/>
    </source>
</evidence>
<sequence>MNQSHHFPPFVLILVAILGSIFLLVSYYTIIRKYFSIRDSSRRTPPPQSDDTHEEFLDDNHDLVVEHPIWFITTVGLQQSIINSITICKYKRGEGLIEGTECSVCLNEFQEDETLRLLPKCSHAFHLPCIDTWLISHTNCPLCRSRIVTNSTEPHLSLIEPNYENLGILEETRVENTETDGGLGNDQVRESEVSEIRVGNEDLDELSVEDGRRDSEIAKDGVPSRHLNCEFRVLSDLDDNYRVGEDEVQPVRRSVSMESSSASMISIDLTNFLPVESEGSSATQSVEVKNSNLGVDSKRVGGNQSILRKIGSSYIGRSLQNGPISMKRSFSCQGKFLLSRSSQSRNSILPL</sequence>
<evidence type="ECO:0000256" key="14">
    <source>
        <dbReference type="SAM" id="Phobius"/>
    </source>
</evidence>
<dbReference type="OrthoDB" id="9984778at2759"/>
<dbReference type="SUPFAM" id="SSF57850">
    <property type="entry name" value="RING/U-box"/>
    <property type="match status" value="1"/>
</dbReference>
<evidence type="ECO:0000259" key="15">
    <source>
        <dbReference type="PROSITE" id="PS50089"/>
    </source>
</evidence>
<dbReference type="Proteomes" id="UP000655225">
    <property type="component" value="Unassembled WGS sequence"/>
</dbReference>
<keyword evidence="6 14" id="KW-0812">Transmembrane</keyword>
<keyword evidence="9" id="KW-0833">Ubl conjugation pathway</keyword>
<dbReference type="PROSITE" id="PS50089">
    <property type="entry name" value="ZF_RING_2"/>
    <property type="match status" value="1"/>
</dbReference>
<protein>
    <recommendedName>
        <fullName evidence="4">RING-type E3 ubiquitin transferase</fullName>
        <ecNumber evidence="4">2.3.2.27</ecNumber>
    </recommendedName>
</protein>
<feature type="transmembrane region" description="Helical" evidence="14">
    <location>
        <begin position="6"/>
        <end position="30"/>
    </location>
</feature>
<evidence type="ECO:0000256" key="6">
    <source>
        <dbReference type="ARBA" id="ARBA00022692"/>
    </source>
</evidence>
<keyword evidence="10" id="KW-0862">Zinc</keyword>